<feature type="compositionally biased region" description="Low complexity" evidence="4">
    <location>
        <begin position="262"/>
        <end position="271"/>
    </location>
</feature>
<comment type="similarity">
    <text evidence="1">Belongs to the AfsR/DnrI/RedD regulatory family.</text>
</comment>
<dbReference type="Proteomes" id="UP001596004">
    <property type="component" value="Unassembled WGS sequence"/>
</dbReference>
<gene>
    <name evidence="6" type="ORF">ACFO60_34600</name>
</gene>
<dbReference type="EMBL" id="JBHSFP010000037">
    <property type="protein sequence ID" value="MFC4535924.1"/>
    <property type="molecule type" value="Genomic_DNA"/>
</dbReference>
<dbReference type="InterPro" id="IPR058852">
    <property type="entry name" value="HTH_77"/>
</dbReference>
<dbReference type="Gene3D" id="1.10.10.10">
    <property type="entry name" value="Winged helix-like DNA-binding domain superfamily/Winged helix DNA-binding domain"/>
    <property type="match status" value="1"/>
</dbReference>
<dbReference type="PANTHER" id="PTHR47691:SF3">
    <property type="entry name" value="HTH-TYPE TRANSCRIPTIONAL REGULATOR RV0890C-RELATED"/>
    <property type="match status" value="1"/>
</dbReference>
<feature type="compositionally biased region" description="Basic and acidic residues" evidence="4">
    <location>
        <begin position="611"/>
        <end position="623"/>
    </location>
</feature>
<evidence type="ECO:0000259" key="5">
    <source>
        <dbReference type="PROSITE" id="PS51755"/>
    </source>
</evidence>
<evidence type="ECO:0000256" key="1">
    <source>
        <dbReference type="ARBA" id="ARBA00005820"/>
    </source>
</evidence>
<evidence type="ECO:0000313" key="7">
    <source>
        <dbReference type="Proteomes" id="UP001596004"/>
    </source>
</evidence>
<evidence type="ECO:0000313" key="6">
    <source>
        <dbReference type="EMBL" id="MFC4535924.1"/>
    </source>
</evidence>
<dbReference type="Gene3D" id="3.40.50.300">
    <property type="entry name" value="P-loop containing nucleotide triphosphate hydrolases"/>
    <property type="match status" value="1"/>
</dbReference>
<dbReference type="SUPFAM" id="SSF46894">
    <property type="entry name" value="C-terminal effector domain of the bipartite response regulators"/>
    <property type="match status" value="1"/>
</dbReference>
<dbReference type="PRINTS" id="PR00364">
    <property type="entry name" value="DISEASERSIST"/>
</dbReference>
<organism evidence="6 7">
    <name type="scientific">Sphaerisporangium dianthi</name>
    <dbReference type="NCBI Taxonomy" id="1436120"/>
    <lineage>
        <taxon>Bacteria</taxon>
        <taxon>Bacillati</taxon>
        <taxon>Actinomycetota</taxon>
        <taxon>Actinomycetes</taxon>
        <taxon>Streptosporangiales</taxon>
        <taxon>Streptosporangiaceae</taxon>
        <taxon>Sphaerisporangium</taxon>
    </lineage>
</organism>
<feature type="DNA-binding region" description="OmpR/PhoB-type" evidence="3">
    <location>
        <begin position="1"/>
        <end position="96"/>
    </location>
</feature>
<dbReference type="Pfam" id="PF03704">
    <property type="entry name" value="BTAD"/>
    <property type="match status" value="1"/>
</dbReference>
<dbReference type="RefSeq" id="WP_380849426.1">
    <property type="nucleotide sequence ID" value="NZ_JBHSFP010000037.1"/>
</dbReference>
<feature type="region of interest" description="Disordered" evidence="4">
    <location>
        <begin position="774"/>
        <end position="820"/>
    </location>
</feature>
<dbReference type="SMART" id="SM01043">
    <property type="entry name" value="BTAD"/>
    <property type="match status" value="1"/>
</dbReference>
<feature type="domain" description="OmpR/PhoB-type" evidence="5">
    <location>
        <begin position="1"/>
        <end position="96"/>
    </location>
</feature>
<dbReference type="InterPro" id="IPR002182">
    <property type="entry name" value="NB-ARC"/>
</dbReference>
<feature type="region of interest" description="Disordered" evidence="4">
    <location>
        <begin position="584"/>
        <end position="633"/>
    </location>
</feature>
<dbReference type="Gene3D" id="1.25.40.10">
    <property type="entry name" value="Tetratricopeptide repeat domain"/>
    <property type="match status" value="2"/>
</dbReference>
<dbReference type="InterPro" id="IPR005158">
    <property type="entry name" value="BTAD"/>
</dbReference>
<reference evidence="7" key="1">
    <citation type="journal article" date="2019" name="Int. J. Syst. Evol. Microbiol.">
        <title>The Global Catalogue of Microorganisms (GCM) 10K type strain sequencing project: providing services to taxonomists for standard genome sequencing and annotation.</title>
        <authorList>
            <consortium name="The Broad Institute Genomics Platform"/>
            <consortium name="The Broad Institute Genome Sequencing Center for Infectious Disease"/>
            <person name="Wu L."/>
            <person name="Ma J."/>
        </authorList>
    </citation>
    <scope>NUCLEOTIDE SEQUENCE [LARGE SCALE GENOMIC DNA]</scope>
    <source>
        <strain evidence="7">CGMCC 4.7132</strain>
    </source>
</reference>
<feature type="region of interest" description="Disordered" evidence="4">
    <location>
        <begin position="252"/>
        <end position="275"/>
    </location>
</feature>
<dbReference type="Pfam" id="PF00486">
    <property type="entry name" value="Trans_reg_C"/>
    <property type="match status" value="1"/>
</dbReference>
<dbReference type="Pfam" id="PF00931">
    <property type="entry name" value="NB-ARC"/>
    <property type="match status" value="1"/>
</dbReference>
<dbReference type="SUPFAM" id="SSF52540">
    <property type="entry name" value="P-loop containing nucleoside triphosphate hydrolases"/>
    <property type="match status" value="1"/>
</dbReference>
<sequence>MRFGVLGPVTVWTGDGALVTVPGLKVRALLAALLVDEGRPVSADRLVEHLWGDRPPGNPSGTLSAKVSQLRRALEDAEPGGRDLVVSPPPGYLLRAGAGEVDAHRFASLTAEAREAPDARARATLLSGALALWRGPAFAGFADEPFARATVARLEEQRLTALEDLAEARLALGMHAVVAGDLGDHVARHPLRERPRALHMLALYRDGRQAEALDSYDELRVHLAEELGLDPGPEVVALHRSILAQNPALGGPVQAEEEEQAGEAGASGAPARPRTNLPTAIAGIIGREDAVAEVRASLEHGRLVTLTGSGGVGKTRLAMEVAAPLAEAYPDGVWLAELGALDRPGASNVLESLTDLLMAVLDVRDVAGPREPAAPIERLVRALRTRRMLLVLDNCEHVIDEVAELAAALLRAAPGLRVLATSREPLGLAGEVVWPVPPLDVPHPGQADPATLERFGAVKLFVDRAGAAARGFTLTSENADAVALLCRRLDGIPLALELAATRVRALGIRGLVAGLDDRFRLLATGHRGAPPRQQTLMAMIDWSWQLLTPAERTVLRRLAVHADGCTLEAAQAVCAGNHATHRTVRTPSGDHATHRTVRTPSGDHATHRTVRTADGDHTTRETARAAGGGDGVPVEEVPELLARLVDRSLVVMTDRGDEAPRYRLLESVAAYCADRMDEAGELRQVSEWHRVYYTALAESAEPHLYGPGQGTWLRRLDAEAANLRAALDSALRDGDAGLALRLVNALTWYWFLRGRLDEARRSLQAALDTAAGGPPPLAAGTAAGGPSPVTAGTAAGGPPPLAAGTAAGGSSPVAPDPGGAPFPAARARAVTWHTGVSFLLGDIDGWPARHEAALRAYDGADDPLGRARAEWFLAFAEIDLGDVAATGESIGRSLAAFEAAGDEWGVAAALSLRAKHAHVRGDAAALERDGARSAALFRELGDRWGLLQATEWLGAHAGMTGDHERANRLHLEGLRIAADLGLWTDVSGRLSWLGWIAMQCGDHRAARVYCEEGLELATEQASPLGAVFAEMGLAFAARRQGDLDVAEAHLRNLAEAVDRQDTGPGRPLYAPSVLAELGYVAELRGDAATALARHSEAFAVALDLDTSGDVALALSGLAGACALAGRHGDAARLLGAAAAVREAAGIVLTPAEEGDTHRTIGAARAALGEDAFARLFAHGRALRPEQARSLLDGAGVP</sequence>
<dbReference type="InterPro" id="IPR001867">
    <property type="entry name" value="OmpR/PhoB-type_DNA-bd"/>
</dbReference>
<dbReference type="SMART" id="SM00862">
    <property type="entry name" value="Trans_reg_C"/>
    <property type="match status" value="1"/>
</dbReference>
<dbReference type="InterPro" id="IPR036388">
    <property type="entry name" value="WH-like_DNA-bd_sf"/>
</dbReference>
<evidence type="ECO:0000256" key="2">
    <source>
        <dbReference type="ARBA" id="ARBA00023125"/>
    </source>
</evidence>
<dbReference type="InterPro" id="IPR027417">
    <property type="entry name" value="P-loop_NTPase"/>
</dbReference>
<keyword evidence="2 3" id="KW-0238">DNA-binding</keyword>
<dbReference type="Pfam" id="PF25872">
    <property type="entry name" value="HTH_77"/>
    <property type="match status" value="1"/>
</dbReference>
<dbReference type="InterPro" id="IPR011990">
    <property type="entry name" value="TPR-like_helical_dom_sf"/>
</dbReference>
<accession>A0ABV9CTQ9</accession>
<dbReference type="PROSITE" id="PS51755">
    <property type="entry name" value="OMPR_PHOB"/>
    <property type="match status" value="1"/>
</dbReference>
<dbReference type="PANTHER" id="PTHR47691">
    <property type="entry name" value="REGULATOR-RELATED"/>
    <property type="match status" value="1"/>
</dbReference>
<dbReference type="CDD" id="cd15831">
    <property type="entry name" value="BTAD"/>
    <property type="match status" value="1"/>
</dbReference>
<evidence type="ECO:0000256" key="3">
    <source>
        <dbReference type="PROSITE-ProRule" id="PRU01091"/>
    </source>
</evidence>
<feature type="compositionally biased region" description="Low complexity" evidence="4">
    <location>
        <begin position="802"/>
        <end position="813"/>
    </location>
</feature>
<evidence type="ECO:0000256" key="4">
    <source>
        <dbReference type="SAM" id="MobiDB-lite"/>
    </source>
</evidence>
<proteinExistence type="inferred from homology"/>
<name>A0ABV9CTQ9_9ACTN</name>
<comment type="caution">
    <text evidence="6">The sequence shown here is derived from an EMBL/GenBank/DDBJ whole genome shotgun (WGS) entry which is preliminary data.</text>
</comment>
<feature type="compositionally biased region" description="Low complexity" evidence="4">
    <location>
        <begin position="774"/>
        <end position="793"/>
    </location>
</feature>
<protein>
    <submittedName>
        <fullName evidence="6">BTAD domain-containing putative transcriptional regulator</fullName>
    </submittedName>
</protein>
<dbReference type="SUPFAM" id="SSF48452">
    <property type="entry name" value="TPR-like"/>
    <property type="match status" value="2"/>
</dbReference>
<dbReference type="InterPro" id="IPR016032">
    <property type="entry name" value="Sig_transdc_resp-reg_C-effctor"/>
</dbReference>
<keyword evidence="7" id="KW-1185">Reference proteome</keyword>